<reference evidence="2" key="2">
    <citation type="submission" date="2020-02" db="EMBL/GenBank/DDBJ databases">
        <title>Identification and distribution of gene clusters putatively required for synthesis of sphingolipid metabolism inhibitors in phylogenetically diverse species of the filamentous fungus Fusarium.</title>
        <authorList>
            <person name="Kim H.-S."/>
            <person name="Busman M."/>
            <person name="Brown D.W."/>
            <person name="Divon H."/>
            <person name="Uhlig S."/>
            <person name="Proctor R.H."/>
        </authorList>
    </citation>
    <scope>NUCLEOTIDE SEQUENCE</scope>
    <source>
        <strain evidence="2">NRRL 25174</strain>
    </source>
</reference>
<organism evidence="2 3">
    <name type="scientific">Fusarium beomiforme</name>
    <dbReference type="NCBI Taxonomy" id="44412"/>
    <lineage>
        <taxon>Eukaryota</taxon>
        <taxon>Fungi</taxon>
        <taxon>Dikarya</taxon>
        <taxon>Ascomycota</taxon>
        <taxon>Pezizomycotina</taxon>
        <taxon>Sordariomycetes</taxon>
        <taxon>Hypocreomycetidae</taxon>
        <taxon>Hypocreales</taxon>
        <taxon>Nectriaceae</taxon>
        <taxon>Fusarium</taxon>
        <taxon>Fusarium burgessii species complex</taxon>
    </lineage>
</organism>
<keyword evidence="2" id="KW-0378">Hydrolase</keyword>
<evidence type="ECO:0000259" key="1">
    <source>
        <dbReference type="PROSITE" id="PS50097"/>
    </source>
</evidence>
<dbReference type="EMBL" id="PVQB02000804">
    <property type="protein sequence ID" value="KAF4333628.1"/>
    <property type="molecule type" value="Genomic_DNA"/>
</dbReference>
<feature type="domain" description="BTB" evidence="1">
    <location>
        <begin position="53"/>
        <end position="113"/>
    </location>
</feature>
<dbReference type="InterPro" id="IPR011333">
    <property type="entry name" value="SKP1/BTB/POZ_sf"/>
</dbReference>
<dbReference type="CDD" id="cd18186">
    <property type="entry name" value="BTB_POZ_ZBTB_KLHL-like"/>
    <property type="match status" value="1"/>
</dbReference>
<accession>A0A9P5DTA3</accession>
<dbReference type="SMART" id="SM00225">
    <property type="entry name" value="BTB"/>
    <property type="match status" value="1"/>
</dbReference>
<dbReference type="GO" id="GO:0016787">
    <property type="term" value="F:hydrolase activity"/>
    <property type="evidence" value="ECO:0007669"/>
    <property type="project" value="UniProtKB-KW"/>
</dbReference>
<proteinExistence type="predicted"/>
<protein>
    <submittedName>
        <fullName evidence="2">N-carbamoyl-l-amino acid hydrolase</fullName>
    </submittedName>
</protein>
<dbReference type="Gene3D" id="3.30.710.10">
    <property type="entry name" value="Potassium Channel Kv1.1, Chain A"/>
    <property type="match status" value="1"/>
</dbReference>
<dbReference type="Pfam" id="PF00651">
    <property type="entry name" value="BTB"/>
    <property type="match status" value="1"/>
</dbReference>
<dbReference type="OrthoDB" id="6359816at2759"/>
<keyword evidence="3" id="KW-1185">Reference proteome</keyword>
<name>A0A9P5DTA3_9HYPO</name>
<gene>
    <name evidence="2" type="ORF">FBEOM_12547</name>
</gene>
<evidence type="ECO:0000313" key="2">
    <source>
        <dbReference type="EMBL" id="KAF4333628.1"/>
    </source>
</evidence>
<reference evidence="2" key="1">
    <citation type="journal article" date="2017" name="Mycologia">
        <title>Fusarium algeriense, sp. nov., a novel toxigenic crown rot pathogen of durum wheat from Algeria is nested in the Fusarium burgessii species complex.</title>
        <authorList>
            <person name="Laraba I."/>
            <person name="Keddad A."/>
            <person name="Boureghda H."/>
            <person name="Abdallah N."/>
            <person name="Vaughan M.M."/>
            <person name="Proctor R.H."/>
            <person name="Busman M."/>
            <person name="O'Donnell K."/>
        </authorList>
    </citation>
    <scope>NUCLEOTIDE SEQUENCE</scope>
    <source>
        <strain evidence="2">NRRL 25174</strain>
    </source>
</reference>
<evidence type="ECO:0000313" key="3">
    <source>
        <dbReference type="Proteomes" id="UP000730481"/>
    </source>
</evidence>
<sequence length="267" mass="30422">MKKKKLLSVKAEKTIVQWSICPDTQPHHMMALPQGVEVFLTSLKEYFNTDTLSDVTITCDGQEFKAHRIILSTHSKCFAKALNGDWKESTEKRIDIKDFDPSVVEAMLRFIYSFDYSNTYGTSSMVFDAQMYQIADKYDIPALKSESKNKFESAVATGWSMDDFPIAITVVYESTPPEDRGLRDTVVETARENIERLLGKDGFCELIRKTPDFAADLIPFLCSKPSETVPQYRCPSCQEKFRAELSAGTNYCLRCSQSRSNWGLYRV</sequence>
<dbReference type="PANTHER" id="PTHR47843:SF5">
    <property type="entry name" value="BTB_POZ DOMAIN PROTEIN"/>
    <property type="match status" value="1"/>
</dbReference>
<dbReference type="AlphaFoldDB" id="A0A9P5DTA3"/>
<dbReference type="PROSITE" id="PS50097">
    <property type="entry name" value="BTB"/>
    <property type="match status" value="1"/>
</dbReference>
<comment type="caution">
    <text evidence="2">The sequence shown here is derived from an EMBL/GenBank/DDBJ whole genome shotgun (WGS) entry which is preliminary data.</text>
</comment>
<dbReference type="SUPFAM" id="SSF54695">
    <property type="entry name" value="POZ domain"/>
    <property type="match status" value="1"/>
</dbReference>
<dbReference type="Proteomes" id="UP000730481">
    <property type="component" value="Unassembled WGS sequence"/>
</dbReference>
<dbReference type="InterPro" id="IPR000210">
    <property type="entry name" value="BTB/POZ_dom"/>
</dbReference>
<dbReference type="PANTHER" id="PTHR47843">
    <property type="entry name" value="BTB DOMAIN-CONTAINING PROTEIN-RELATED"/>
    <property type="match status" value="1"/>
</dbReference>